<keyword evidence="5 6" id="KW-0472">Membrane</keyword>
<dbReference type="Gene3D" id="1.20.1250.20">
    <property type="entry name" value="MFS general substrate transporter like domains"/>
    <property type="match status" value="1"/>
</dbReference>
<evidence type="ECO:0000259" key="7">
    <source>
        <dbReference type="PROSITE" id="PS50850"/>
    </source>
</evidence>
<evidence type="ECO:0000256" key="2">
    <source>
        <dbReference type="ARBA" id="ARBA00022448"/>
    </source>
</evidence>
<keyword evidence="4 6" id="KW-1133">Transmembrane helix</keyword>
<sequence length="417" mass="44060">MEKRKQTGGGLHYAWVILAAVIIIRGLAGGGLNMTSALFLAPVAGDIGTGIGELSVYLSITSAVMVLWLPTAGKMIHHFDIRLVAAVGAALQILSFAAMGFADKVYVWYLLAIPYAMGATLLVNLLGPVLINRWFRTNAGTMMGIQMAFVGLFGAVLQPLVSSIIAGRGWRKAYFIVGGITFAAVIIVSSVFLRNRPEEGGLLPYEGGAGKTRKKVNHTGSRERGIGEKEALRSPSFYLLLLFMAAITGVGVFTQHIPTYGSLLGYSVQETGGVLAAASVGSAIGSIAIGIISDKIGSLKTCYLMIAVGVLAAAGFFLSGGGLLLFYGSAFLHGLVSSGIMVLGPLLTLKFYGQRDYEKIFAKVSMGAPLASIVFVPLYGFVYDMMQSYYPVLIGLLALLGTAAVCITIGYKKRIKS</sequence>
<keyword evidence="9" id="KW-1185">Reference proteome</keyword>
<evidence type="ECO:0000313" key="9">
    <source>
        <dbReference type="Proteomes" id="UP001299546"/>
    </source>
</evidence>
<evidence type="ECO:0000256" key="3">
    <source>
        <dbReference type="ARBA" id="ARBA00022692"/>
    </source>
</evidence>
<feature type="transmembrane region" description="Helical" evidence="6">
    <location>
        <begin position="389"/>
        <end position="411"/>
    </location>
</feature>
<keyword evidence="2" id="KW-0813">Transport</keyword>
<proteinExistence type="predicted"/>
<dbReference type="Pfam" id="PF07690">
    <property type="entry name" value="MFS_1"/>
    <property type="match status" value="1"/>
</dbReference>
<evidence type="ECO:0000256" key="6">
    <source>
        <dbReference type="SAM" id="Phobius"/>
    </source>
</evidence>
<feature type="transmembrane region" description="Helical" evidence="6">
    <location>
        <begin position="331"/>
        <end position="352"/>
    </location>
</feature>
<accession>A0ABS8DF46</accession>
<dbReference type="InterPro" id="IPR050327">
    <property type="entry name" value="Proton-linked_MCT"/>
</dbReference>
<feature type="transmembrane region" description="Helical" evidence="6">
    <location>
        <begin position="364"/>
        <end position="383"/>
    </location>
</feature>
<dbReference type="InterPro" id="IPR036259">
    <property type="entry name" value="MFS_trans_sf"/>
</dbReference>
<comment type="subcellular location">
    <subcellularLocation>
        <location evidence="1">Cell membrane</location>
        <topology evidence="1">Multi-pass membrane protein</topology>
    </subcellularLocation>
</comment>
<dbReference type="Proteomes" id="UP001299546">
    <property type="component" value="Unassembled WGS sequence"/>
</dbReference>
<reference evidence="8 9" key="1">
    <citation type="submission" date="2021-10" db="EMBL/GenBank/DDBJ databases">
        <title>Collection of gut derived symbiotic bacterial strains cultured from healthy donors.</title>
        <authorList>
            <person name="Lin H."/>
            <person name="Littmann E."/>
            <person name="Kohout C."/>
            <person name="Pamer E.G."/>
        </authorList>
    </citation>
    <scope>NUCLEOTIDE SEQUENCE [LARGE SCALE GENOMIC DNA]</scope>
    <source>
        <strain evidence="8 9">DFI.1.165</strain>
    </source>
</reference>
<organism evidence="8 9">
    <name type="scientific">Bariatricus massiliensis</name>
    <dbReference type="NCBI Taxonomy" id="1745713"/>
    <lineage>
        <taxon>Bacteria</taxon>
        <taxon>Bacillati</taxon>
        <taxon>Bacillota</taxon>
        <taxon>Clostridia</taxon>
        <taxon>Lachnospirales</taxon>
        <taxon>Lachnospiraceae</taxon>
        <taxon>Bariatricus</taxon>
    </lineage>
</organism>
<feature type="domain" description="Major facilitator superfamily (MFS) profile" evidence="7">
    <location>
        <begin position="14"/>
        <end position="413"/>
    </location>
</feature>
<feature type="transmembrane region" description="Helical" evidence="6">
    <location>
        <begin position="304"/>
        <end position="325"/>
    </location>
</feature>
<feature type="transmembrane region" description="Helical" evidence="6">
    <location>
        <begin position="108"/>
        <end position="131"/>
    </location>
</feature>
<evidence type="ECO:0000313" key="8">
    <source>
        <dbReference type="EMBL" id="MCB7387021.1"/>
    </source>
</evidence>
<gene>
    <name evidence="8" type="ORF">LIZ65_06935</name>
</gene>
<dbReference type="InterPro" id="IPR011701">
    <property type="entry name" value="MFS"/>
</dbReference>
<protein>
    <submittedName>
        <fullName evidence="8">MFS transporter</fullName>
    </submittedName>
</protein>
<feature type="transmembrane region" description="Helical" evidence="6">
    <location>
        <begin position="83"/>
        <end position="102"/>
    </location>
</feature>
<dbReference type="PANTHER" id="PTHR11360">
    <property type="entry name" value="MONOCARBOXYLATE TRANSPORTER"/>
    <property type="match status" value="1"/>
</dbReference>
<feature type="transmembrane region" description="Helical" evidence="6">
    <location>
        <begin position="54"/>
        <end position="71"/>
    </location>
</feature>
<name>A0ABS8DF46_9FIRM</name>
<evidence type="ECO:0000256" key="1">
    <source>
        <dbReference type="ARBA" id="ARBA00004651"/>
    </source>
</evidence>
<dbReference type="SUPFAM" id="SSF103473">
    <property type="entry name" value="MFS general substrate transporter"/>
    <property type="match status" value="1"/>
</dbReference>
<evidence type="ECO:0000256" key="5">
    <source>
        <dbReference type="ARBA" id="ARBA00023136"/>
    </source>
</evidence>
<dbReference type="PANTHER" id="PTHR11360:SF284">
    <property type="entry name" value="EG:103B4.3 PROTEIN-RELATED"/>
    <property type="match status" value="1"/>
</dbReference>
<feature type="transmembrane region" description="Helical" evidence="6">
    <location>
        <begin position="173"/>
        <end position="193"/>
    </location>
</feature>
<dbReference type="RefSeq" id="WP_227183422.1">
    <property type="nucleotide sequence ID" value="NZ_JAJCIQ010000003.1"/>
</dbReference>
<evidence type="ECO:0000256" key="4">
    <source>
        <dbReference type="ARBA" id="ARBA00022989"/>
    </source>
</evidence>
<dbReference type="PROSITE" id="PS50850">
    <property type="entry name" value="MFS"/>
    <property type="match status" value="1"/>
</dbReference>
<feature type="transmembrane region" description="Helical" evidence="6">
    <location>
        <begin position="237"/>
        <end position="254"/>
    </location>
</feature>
<feature type="transmembrane region" description="Helical" evidence="6">
    <location>
        <begin position="12"/>
        <end position="34"/>
    </location>
</feature>
<comment type="caution">
    <text evidence="8">The sequence shown here is derived from an EMBL/GenBank/DDBJ whole genome shotgun (WGS) entry which is preliminary data.</text>
</comment>
<feature type="transmembrane region" description="Helical" evidence="6">
    <location>
        <begin position="274"/>
        <end position="292"/>
    </location>
</feature>
<dbReference type="EMBL" id="JAJCIS010000003">
    <property type="protein sequence ID" value="MCB7387021.1"/>
    <property type="molecule type" value="Genomic_DNA"/>
</dbReference>
<dbReference type="InterPro" id="IPR020846">
    <property type="entry name" value="MFS_dom"/>
</dbReference>
<keyword evidence="3 6" id="KW-0812">Transmembrane</keyword>
<feature type="transmembrane region" description="Helical" evidence="6">
    <location>
        <begin position="143"/>
        <end position="167"/>
    </location>
</feature>